<evidence type="ECO:0000313" key="4">
    <source>
        <dbReference type="Proteomes" id="UP001161017"/>
    </source>
</evidence>
<feature type="region of interest" description="Disordered" evidence="1">
    <location>
        <begin position="1"/>
        <end position="20"/>
    </location>
</feature>
<keyword evidence="2" id="KW-0812">Transmembrane</keyword>
<comment type="caution">
    <text evidence="3">The sequence shown here is derived from an EMBL/GenBank/DDBJ whole genome shotgun (WGS) entry which is preliminary data.</text>
</comment>
<dbReference type="AlphaFoldDB" id="A0AA43QQU2"/>
<evidence type="ECO:0000256" key="2">
    <source>
        <dbReference type="SAM" id="Phobius"/>
    </source>
</evidence>
<feature type="compositionally biased region" description="Polar residues" evidence="1">
    <location>
        <begin position="631"/>
        <end position="646"/>
    </location>
</feature>
<dbReference type="Proteomes" id="UP001161017">
    <property type="component" value="Unassembled WGS sequence"/>
</dbReference>
<gene>
    <name evidence="3" type="ORF">OHK93_001228</name>
</gene>
<evidence type="ECO:0000256" key="1">
    <source>
        <dbReference type="SAM" id="MobiDB-lite"/>
    </source>
</evidence>
<feature type="transmembrane region" description="Helical" evidence="2">
    <location>
        <begin position="47"/>
        <end position="69"/>
    </location>
</feature>
<accession>A0AA43QQU2</accession>
<proteinExistence type="predicted"/>
<keyword evidence="4" id="KW-1185">Reference proteome</keyword>
<reference evidence="3" key="1">
    <citation type="journal article" date="2023" name="Genome Biol. Evol.">
        <title>First Whole Genome Sequence and Flow Cytometry Genome Size Data for the Lichen-Forming Fungus Ramalina farinacea (Ascomycota).</title>
        <authorList>
            <person name="Llewellyn T."/>
            <person name="Mian S."/>
            <person name="Hill R."/>
            <person name="Leitch I.J."/>
            <person name="Gaya E."/>
        </authorList>
    </citation>
    <scope>NUCLEOTIDE SEQUENCE</scope>
    <source>
        <strain evidence="3">LIQ254RAFAR</strain>
    </source>
</reference>
<keyword evidence="2" id="KW-1133">Transmembrane helix</keyword>
<feature type="compositionally biased region" description="Basic and acidic residues" evidence="1">
    <location>
        <begin position="748"/>
        <end position="764"/>
    </location>
</feature>
<organism evidence="3 4">
    <name type="scientific">Ramalina farinacea</name>
    <dbReference type="NCBI Taxonomy" id="258253"/>
    <lineage>
        <taxon>Eukaryota</taxon>
        <taxon>Fungi</taxon>
        <taxon>Dikarya</taxon>
        <taxon>Ascomycota</taxon>
        <taxon>Pezizomycotina</taxon>
        <taxon>Lecanoromycetes</taxon>
        <taxon>OSLEUM clade</taxon>
        <taxon>Lecanoromycetidae</taxon>
        <taxon>Lecanorales</taxon>
        <taxon>Lecanorineae</taxon>
        <taxon>Ramalinaceae</taxon>
        <taxon>Ramalina</taxon>
    </lineage>
</organism>
<name>A0AA43QQU2_9LECA</name>
<evidence type="ECO:0000313" key="3">
    <source>
        <dbReference type="EMBL" id="MDI1490029.1"/>
    </source>
</evidence>
<dbReference type="EMBL" id="JAPUFD010000011">
    <property type="protein sequence ID" value="MDI1490029.1"/>
    <property type="molecule type" value="Genomic_DNA"/>
</dbReference>
<keyword evidence="2" id="KW-0472">Membrane</keyword>
<feature type="region of interest" description="Disordered" evidence="1">
    <location>
        <begin position="744"/>
        <end position="770"/>
    </location>
</feature>
<protein>
    <submittedName>
        <fullName evidence="3">Uncharacterized protein</fullName>
    </submittedName>
</protein>
<sequence>MDTTYRPVSPSEKRPTQQTRVSVTSFFSRKSSSRSNYTTTSRPRSQIWHWGALFVAFLWLLPIAAMLALNFKAQVLGPSAWCPLGHCQSDVGSENAIMRASRLDRNDHNLLGALQFVAKALEVWFMFIATALLYDLAMIMARQEGGLPVGYLLTHLEFGDIRNLFNPTLWTSPFPHRHATHSQKHQKSVSRLFLFGLLAALLTILANLMGPATAVLVLPTLQYVDTPHKVNQVYRGMNLEKSPTGDTALYGCDAAKLNAGNYSCTSDTYSSSLDQFAASAAAGEIQYQLPYGNYLPVLAQESSVMFSVNVTSNDSVIWIPNRQVLADLSHDWLQLYLPDTYGYPATPINESLQLTLNRQGPSIGFGAECFAGNVTMVEVAKDKQVHCFGNWTGDGISYYTQCIRSGSGFNAANTHASLKIGNNNPNVTANSTALDVYYSDLVTYYNATYNTQIIPCISNKTAPQCDWDAFFALPTPYEDPELSRNNLLFLSFSLPNAADKDYPYEPDSRLFCHADAHISFPTYTLDTLPSTNLIQLVRMQGLSPKSNSLPISPAWLLAAFSADADPTSPANTVDSSRAIAQAFSAIFYSAWMNSNNVASYEWNDFTYLMVYSLGQAMSMIRYDQTNITASTAHSTLPPSPNLNAKNPTPIDPTTPRTLHTWSTRHVWAYSIYASRTSKLGAAVVILGALCVLLRLVLGVTLGKREHSPVELFVAALQHEHRGEFEGLDGEEGKMSKVRYVMVEESGEGEGKEKGRLRFVPEERWGGGNST</sequence>
<feature type="transmembrane region" description="Helical" evidence="2">
    <location>
        <begin position="113"/>
        <end position="134"/>
    </location>
</feature>
<feature type="region of interest" description="Disordered" evidence="1">
    <location>
        <begin position="631"/>
        <end position="656"/>
    </location>
</feature>
<feature type="transmembrane region" description="Helical" evidence="2">
    <location>
        <begin position="192"/>
        <end position="218"/>
    </location>
</feature>